<reference evidence="2" key="1">
    <citation type="journal article" date="2021" name="PeerJ">
        <title>Extensive microbial diversity within the chicken gut microbiome revealed by metagenomics and culture.</title>
        <authorList>
            <person name="Gilroy R."/>
            <person name="Ravi A."/>
            <person name="Getino M."/>
            <person name="Pursley I."/>
            <person name="Horton D.L."/>
            <person name="Alikhan N.F."/>
            <person name="Baker D."/>
            <person name="Gharbi K."/>
            <person name="Hall N."/>
            <person name="Watson M."/>
            <person name="Adriaenssens E.M."/>
            <person name="Foster-Nyarko E."/>
            <person name="Jarju S."/>
            <person name="Secka A."/>
            <person name="Antonio M."/>
            <person name="Oren A."/>
            <person name="Chaudhuri R.R."/>
            <person name="La Ragione R."/>
            <person name="Hildebrand F."/>
            <person name="Pallen M.J."/>
        </authorList>
    </citation>
    <scope>NUCLEOTIDE SEQUENCE</scope>
    <source>
        <strain evidence="2">ChiGjej1B1-1692</strain>
    </source>
</reference>
<dbReference type="SUPFAM" id="SSF53448">
    <property type="entry name" value="Nucleotide-diphospho-sugar transferases"/>
    <property type="match status" value="1"/>
</dbReference>
<dbReference type="PANTHER" id="PTHR30432:SF1">
    <property type="entry name" value="DNA-BINDING TRANSCRIPTIONAL DUAL REGULATOR MODE"/>
    <property type="match status" value="1"/>
</dbReference>
<evidence type="ECO:0000313" key="2">
    <source>
        <dbReference type="EMBL" id="HJC37955.1"/>
    </source>
</evidence>
<feature type="domain" description="MobA-like NTP transferase" evidence="1">
    <location>
        <begin position="23"/>
        <end position="160"/>
    </location>
</feature>
<dbReference type="InterPro" id="IPR036390">
    <property type="entry name" value="WH_DNA-bd_sf"/>
</dbReference>
<dbReference type="Pfam" id="PF12804">
    <property type="entry name" value="NTP_transf_3"/>
    <property type="match status" value="1"/>
</dbReference>
<dbReference type="AlphaFoldDB" id="A0A9D2NV47"/>
<comment type="caution">
    <text evidence="2">The sequence shown here is derived from an EMBL/GenBank/DDBJ whole genome shotgun (WGS) entry which is preliminary data.</text>
</comment>
<evidence type="ECO:0000313" key="3">
    <source>
        <dbReference type="Proteomes" id="UP000823894"/>
    </source>
</evidence>
<keyword evidence="2" id="KW-0808">Transferase</keyword>
<organism evidence="2 3">
    <name type="scientific">Candidatus Mediterraneibacter faecigallinarum</name>
    <dbReference type="NCBI Taxonomy" id="2838669"/>
    <lineage>
        <taxon>Bacteria</taxon>
        <taxon>Bacillati</taxon>
        <taxon>Bacillota</taxon>
        <taxon>Clostridia</taxon>
        <taxon>Lachnospirales</taxon>
        <taxon>Lachnospiraceae</taxon>
        <taxon>Mediterraneibacter</taxon>
    </lineage>
</organism>
<accession>A0A9D2NV47</accession>
<gene>
    <name evidence="2" type="ORF">H9757_02665</name>
</gene>
<dbReference type="InterPro" id="IPR036388">
    <property type="entry name" value="WH-like_DNA-bd_sf"/>
</dbReference>
<dbReference type="Gene3D" id="1.10.10.10">
    <property type="entry name" value="Winged helix-like DNA-binding domain superfamily/Winged helix DNA-binding domain"/>
    <property type="match status" value="1"/>
</dbReference>
<dbReference type="InterPro" id="IPR051815">
    <property type="entry name" value="Molybdate_resp_trans_reg"/>
</dbReference>
<dbReference type="InterPro" id="IPR029044">
    <property type="entry name" value="Nucleotide-diphossugar_trans"/>
</dbReference>
<evidence type="ECO:0000259" key="1">
    <source>
        <dbReference type="Pfam" id="PF12804"/>
    </source>
</evidence>
<dbReference type="PANTHER" id="PTHR30432">
    <property type="entry name" value="TRANSCRIPTIONAL REGULATOR MODE"/>
    <property type="match status" value="1"/>
</dbReference>
<dbReference type="Gene3D" id="3.90.550.10">
    <property type="entry name" value="Spore Coat Polysaccharide Biosynthesis Protein SpsA, Chain A"/>
    <property type="match status" value="1"/>
</dbReference>
<dbReference type="Proteomes" id="UP000823894">
    <property type="component" value="Unassembled WGS sequence"/>
</dbReference>
<protein>
    <submittedName>
        <fullName evidence="2">NTP transferase domain-containing protein</fullName>
    </submittedName>
</protein>
<proteinExistence type="predicted"/>
<sequence>MRIGAVIAAAGAPGGFRSYDELEHTDGSSMIRRMIYSFRRAGVEDIAVVTGYKAEETEKRLAKLGVVFLRAENYETEQMLDFAARGFRYLAGNCGRIFFCPSDVPLFTERTLKMMMEQDAPVVIPVYEGRKGHPVLIDSRLTEGINSYRGERGLKGAIDASGAETVFVEVSDGGVVIRARKEDRFEEMAEKECPPSVYPRVKVQLVKNEPFFGPGMMVILKQIEILGSVREACEKAGMSYSKGWSLIRTAERELGCTIVERSPGGKTGGTARVSEKGRCLMEKYERLDREIAEAAEKKYREIFESDQR</sequence>
<dbReference type="InterPro" id="IPR025877">
    <property type="entry name" value="MobA-like_NTP_Trfase"/>
</dbReference>
<reference evidence="2" key="2">
    <citation type="submission" date="2021-04" db="EMBL/GenBank/DDBJ databases">
        <authorList>
            <person name="Gilroy R."/>
        </authorList>
    </citation>
    <scope>NUCLEOTIDE SEQUENCE</scope>
    <source>
        <strain evidence="2">ChiGjej1B1-1692</strain>
    </source>
</reference>
<dbReference type="EMBL" id="DWWK01000033">
    <property type="protein sequence ID" value="HJC37955.1"/>
    <property type="molecule type" value="Genomic_DNA"/>
</dbReference>
<name>A0A9D2NV47_9FIRM</name>
<dbReference type="SUPFAM" id="SSF46785">
    <property type="entry name" value="Winged helix' DNA-binding domain"/>
    <property type="match status" value="1"/>
</dbReference>
<dbReference type="GO" id="GO:0016779">
    <property type="term" value="F:nucleotidyltransferase activity"/>
    <property type="evidence" value="ECO:0007669"/>
    <property type="project" value="UniProtKB-ARBA"/>
</dbReference>